<reference evidence="1 2" key="1">
    <citation type="submission" date="2017-04" db="EMBL/GenBank/DDBJ databases">
        <title>Draft genome sequence of Zooshikella ganghwensis VG4 isolated from Red Sea sediments.</title>
        <authorList>
            <person name="Rehman Z."/>
            <person name="Alam I."/>
            <person name="Kamau A."/>
            <person name="Bajic V."/>
            <person name="Leiknes T."/>
        </authorList>
    </citation>
    <scope>NUCLEOTIDE SEQUENCE [LARGE SCALE GENOMIC DNA]</scope>
    <source>
        <strain evidence="1 2">VG4</strain>
    </source>
</reference>
<organism evidence="1 2">
    <name type="scientific">Zooshikella ganghwensis</name>
    <dbReference type="NCBI Taxonomy" id="202772"/>
    <lineage>
        <taxon>Bacteria</taxon>
        <taxon>Pseudomonadati</taxon>
        <taxon>Pseudomonadota</taxon>
        <taxon>Gammaproteobacteria</taxon>
        <taxon>Oceanospirillales</taxon>
        <taxon>Zooshikellaceae</taxon>
        <taxon>Zooshikella</taxon>
    </lineage>
</organism>
<dbReference type="AlphaFoldDB" id="A0A4P9VN99"/>
<accession>A0A4P9VN99</accession>
<keyword evidence="2" id="KW-1185">Reference proteome</keyword>
<evidence type="ECO:0000313" key="1">
    <source>
        <dbReference type="EMBL" id="RDH43884.1"/>
    </source>
</evidence>
<gene>
    <name evidence="1" type="ORF">B9G39_10750</name>
</gene>
<dbReference type="Proteomes" id="UP000257039">
    <property type="component" value="Unassembled WGS sequence"/>
</dbReference>
<proteinExistence type="predicted"/>
<dbReference type="EMBL" id="NDXW01000001">
    <property type="protein sequence ID" value="RDH43884.1"/>
    <property type="molecule type" value="Genomic_DNA"/>
</dbReference>
<evidence type="ECO:0000313" key="2">
    <source>
        <dbReference type="Proteomes" id="UP000257039"/>
    </source>
</evidence>
<protein>
    <submittedName>
        <fullName evidence="1">Uncharacterized protein</fullName>
    </submittedName>
</protein>
<comment type="caution">
    <text evidence="1">The sequence shown here is derived from an EMBL/GenBank/DDBJ whole genome shotgun (WGS) entry which is preliminary data.</text>
</comment>
<name>A0A4P9VN99_9GAMM</name>
<sequence length="59" mass="6721">MPGLIIILGLCLKLRLKSKKLNFEKADSTHRVEITKSFAFSVTKYTHNESFLGVKINQI</sequence>